<evidence type="ECO:0000313" key="1">
    <source>
        <dbReference type="EMBL" id="KAG0424877.1"/>
    </source>
</evidence>
<evidence type="ECO:0000313" key="2">
    <source>
        <dbReference type="Proteomes" id="UP000805193"/>
    </source>
</evidence>
<dbReference type="EMBL" id="JABSTQ010009925">
    <property type="protein sequence ID" value="KAG0424877.1"/>
    <property type="molecule type" value="Genomic_DNA"/>
</dbReference>
<organism evidence="1 2">
    <name type="scientific">Ixodes persulcatus</name>
    <name type="common">Taiga tick</name>
    <dbReference type="NCBI Taxonomy" id="34615"/>
    <lineage>
        <taxon>Eukaryota</taxon>
        <taxon>Metazoa</taxon>
        <taxon>Ecdysozoa</taxon>
        <taxon>Arthropoda</taxon>
        <taxon>Chelicerata</taxon>
        <taxon>Arachnida</taxon>
        <taxon>Acari</taxon>
        <taxon>Parasitiformes</taxon>
        <taxon>Ixodida</taxon>
        <taxon>Ixodoidea</taxon>
        <taxon>Ixodidae</taxon>
        <taxon>Ixodinae</taxon>
        <taxon>Ixodes</taxon>
    </lineage>
</organism>
<dbReference type="Proteomes" id="UP000805193">
    <property type="component" value="Unassembled WGS sequence"/>
</dbReference>
<comment type="caution">
    <text evidence="1">The sequence shown here is derived from an EMBL/GenBank/DDBJ whole genome shotgun (WGS) entry which is preliminary data.</text>
</comment>
<keyword evidence="2" id="KW-1185">Reference proteome</keyword>
<protein>
    <submittedName>
        <fullName evidence="1">Uncharacterized protein</fullName>
    </submittedName>
</protein>
<sequence length="1359" mass="148744">MLETWKVNEEAEARDAKRAKSGKGVDVYDDNLIELEQSSLAEPITEDNLGYKLLLRHGWKSGHGLGKNEQGRRDPLPIILKEDIMGFGRMEMEMDYAEETTEKRKTLEIEKEETEELKLKYKAVQEKEKVVQEALATLKANFYCDLCDKQYSKHQEFDNHMNSYDHAHKQRLKELKQREFGRNVLSKVKREGRGREKEQRRLQQLAELRAHVAVLSPSGQVGSPTPKSSTTAESPATPLPEPSKSKLLLGKALAKKRLIAFSLTSKQPLQKALEVKRAAAGAATGATASSSKSAGGALSFSFARKAQGKVASVPISLFKEEDEQTPEEDGANSAAAPAEISESGPAIEDSDTKKEGQENKPSEDGPDKDFYHVAPPEKLKVKPKFEFVKFVRSDPFELKLPPDATEGVPEKPKREQEAKAAGDVKKQKVLEGSDGGKDEKPAKEVDEGSRGEGKKEKTTADAKNEQRKPSRSPPIKKRSKENRSRSRERKRSVSRDRKGNRSAEKKRSRSKERKKSRSREPRGIRPKDQKQSRSREDHRSGSKERRSGRAHDRRRSRSRERKRSRSRDKERKERKRSRSREGGKKRNRSTERRSRSRERDKGKDGGDRPKKDRQEEDKKVKEKHSSSDGKKGEKAREHKGNAESLGTNDSKKEAKHTSSLKSQEDKKSSTPTADKQVTNADEAFREKRAQARSNGSRDLQPMSPRRELSKSDKEEPILNLSYEDSPLETFRETDSTFSADGDLCRDGSSKVLLEILDEEFDDVALGGISDSPHVKQSSASHVKQESSTLADLFEKDMSADVYCPRKLKKKREKLKLRSKMLKEKMARMAKKAEAPRVSTQPSAAEMQEEARQVAVDMVASLESHFLSEMSSKKGCPPAPTAIDNAIEVAIVSTVQPPPSSTATGKLEATQQQVSSSKNILRPIIIKVQANKDVRTEQIPDVLRAPTCESTQVVEQPLPEVWDEVEIQNEVCVEDNARFQPSSGDDMFVAVMDTEDICLAAVEEVACSSSDDLSCVSAPSPCLPDLGMPAPQEPVEEEVVAEVVAEEERAPPPPPPPPKFLRLKPRRSKTVEQALPSPVSSSSGCGEEDEAGDGDSPPPPPPPPGRPPAPVKCLVLPPPPATGILIPAGRGSLSGEPKKSVTFADGIPPGRDPPADQSSSGGAPSPPPPPPPPPRERRHRTRVKVIMPSSIVDRLPPPPPPPKKAPAATVVTATPSAAPAPVAVEAVGAAYAQYGVHLPQQAGYPAAAYAVPYNSYPAGYAVPYAAHLAQQQAYTYVAATQASHHPQLQPQLYANAATVANAANCSVLPPAAADDADGSRASAAATTASVASSTPNVGFLFPISHFISECVALLCFSGPH</sequence>
<accession>A0AC60PWJ0</accession>
<proteinExistence type="predicted"/>
<name>A0AC60PWJ0_IXOPE</name>
<reference evidence="1 2" key="1">
    <citation type="journal article" date="2020" name="Cell">
        <title>Large-Scale Comparative Analyses of Tick Genomes Elucidate Their Genetic Diversity and Vector Capacities.</title>
        <authorList>
            <consortium name="Tick Genome and Microbiome Consortium (TIGMIC)"/>
            <person name="Jia N."/>
            <person name="Wang J."/>
            <person name="Shi W."/>
            <person name="Du L."/>
            <person name="Sun Y."/>
            <person name="Zhan W."/>
            <person name="Jiang J.F."/>
            <person name="Wang Q."/>
            <person name="Zhang B."/>
            <person name="Ji P."/>
            <person name="Bell-Sakyi L."/>
            <person name="Cui X.M."/>
            <person name="Yuan T.T."/>
            <person name="Jiang B.G."/>
            <person name="Yang W.F."/>
            <person name="Lam T.T."/>
            <person name="Chang Q.C."/>
            <person name="Ding S.J."/>
            <person name="Wang X.J."/>
            <person name="Zhu J.G."/>
            <person name="Ruan X.D."/>
            <person name="Zhao L."/>
            <person name="Wei J.T."/>
            <person name="Ye R.Z."/>
            <person name="Que T.C."/>
            <person name="Du C.H."/>
            <person name="Zhou Y.H."/>
            <person name="Cheng J.X."/>
            <person name="Dai P.F."/>
            <person name="Guo W.B."/>
            <person name="Han X.H."/>
            <person name="Huang E.J."/>
            <person name="Li L.F."/>
            <person name="Wei W."/>
            <person name="Gao Y.C."/>
            <person name="Liu J.Z."/>
            <person name="Shao H.Z."/>
            <person name="Wang X."/>
            <person name="Wang C.C."/>
            <person name="Yang T.C."/>
            <person name="Huo Q.B."/>
            <person name="Li W."/>
            <person name="Chen H.Y."/>
            <person name="Chen S.E."/>
            <person name="Zhou L.G."/>
            <person name="Ni X.B."/>
            <person name="Tian J.H."/>
            <person name="Sheng Y."/>
            <person name="Liu T."/>
            <person name="Pan Y.S."/>
            <person name="Xia L.Y."/>
            <person name="Li J."/>
            <person name="Zhao F."/>
            <person name="Cao W.C."/>
        </authorList>
    </citation>
    <scope>NUCLEOTIDE SEQUENCE [LARGE SCALE GENOMIC DNA]</scope>
    <source>
        <strain evidence="1">Iper-2018</strain>
    </source>
</reference>
<gene>
    <name evidence="1" type="ORF">HPB47_027920</name>
</gene>